<protein>
    <submittedName>
        <fullName evidence="1">Uncharacterized protein</fullName>
    </submittedName>
</protein>
<dbReference type="Gene3D" id="2.40.50.90">
    <property type="match status" value="2"/>
</dbReference>
<dbReference type="AlphaFoldDB" id="A0A7D9L2B9"/>
<comment type="caution">
    <text evidence="1">The sequence shown here is derived from an EMBL/GenBank/DDBJ whole genome shotgun (WGS) entry which is preliminary data.</text>
</comment>
<accession>A0A7D9L2B9</accession>
<organism evidence="1 2">
    <name type="scientific">Paramuricea clavata</name>
    <name type="common">Red gorgonian</name>
    <name type="synonym">Violescent sea-whip</name>
    <dbReference type="NCBI Taxonomy" id="317549"/>
    <lineage>
        <taxon>Eukaryota</taxon>
        <taxon>Metazoa</taxon>
        <taxon>Cnidaria</taxon>
        <taxon>Anthozoa</taxon>
        <taxon>Octocorallia</taxon>
        <taxon>Malacalcyonacea</taxon>
        <taxon>Plexauridae</taxon>
        <taxon>Paramuricea</taxon>
    </lineage>
</organism>
<proteinExistence type="predicted"/>
<gene>
    <name evidence="1" type="ORF">PACLA_8A046460</name>
</gene>
<dbReference type="InterPro" id="IPR035437">
    <property type="entry name" value="SNase_OB-fold_sf"/>
</dbReference>
<dbReference type="EMBL" id="CACRXK020011773">
    <property type="protein sequence ID" value="CAB4022039.1"/>
    <property type="molecule type" value="Genomic_DNA"/>
</dbReference>
<sequence>MSLDELKKVTKEDVKRFTLNGLKTKVKVVKVHDGDSCHLAFYRNEELVRFRCRLEDVNAPELDKPNGELVRDFLAWVCMGDDPDEFDDTEIWDKKELQENLDESQNLVYATFGDFYDDPRGRVPVALKTSPRGKSINKMVSDFIDRLDYISEEFQGDQTAVANSNSSLELKCHKSAEMSSLYNQYLKKLTHEHVRRFTLQGIEAYTKVVSVYDGDTCDVIFHHNEDFVRYKCRLLGYDAPELDDEPSGELARDYLAHLCAGGEPGGSQFLDVNQIWTKQKLQQLLNNNENLVYATFGKQGKYGRPLVTLYQTPPRSTYARRATTQSINDMMKNFVEKLE</sequence>
<dbReference type="SUPFAM" id="SSF50199">
    <property type="entry name" value="Staphylococcal nuclease"/>
    <property type="match status" value="2"/>
</dbReference>
<dbReference type="Proteomes" id="UP001152795">
    <property type="component" value="Unassembled WGS sequence"/>
</dbReference>
<evidence type="ECO:0000313" key="2">
    <source>
        <dbReference type="Proteomes" id="UP001152795"/>
    </source>
</evidence>
<reference evidence="1" key="1">
    <citation type="submission" date="2020-04" db="EMBL/GenBank/DDBJ databases">
        <authorList>
            <person name="Alioto T."/>
            <person name="Alioto T."/>
            <person name="Gomez Garrido J."/>
        </authorList>
    </citation>
    <scope>NUCLEOTIDE SEQUENCE</scope>
    <source>
        <strain evidence="1">A484AB</strain>
    </source>
</reference>
<evidence type="ECO:0000313" key="1">
    <source>
        <dbReference type="EMBL" id="CAB4022039.1"/>
    </source>
</evidence>
<name>A0A7D9L2B9_PARCT</name>
<dbReference type="OrthoDB" id="430293at2759"/>
<keyword evidence="2" id="KW-1185">Reference proteome</keyword>